<protein>
    <submittedName>
        <fullName evidence="1">Uncharacterized protein</fullName>
    </submittedName>
</protein>
<dbReference type="Proteomes" id="UP000004386">
    <property type="component" value="Unassembled WGS sequence"/>
</dbReference>
<gene>
    <name evidence="1" type="ORF">OINT_1000729</name>
</gene>
<accession>C4WE87</accession>
<dbReference type="EMBL" id="ACQA01000001">
    <property type="protein sequence ID" value="EEQ95364.1"/>
    <property type="molecule type" value="Genomic_DNA"/>
</dbReference>
<dbReference type="AlphaFoldDB" id="C4WE87"/>
<comment type="caution">
    <text evidence="1">The sequence shown here is derived from an EMBL/GenBank/DDBJ whole genome shotgun (WGS) entry which is preliminary data.</text>
</comment>
<evidence type="ECO:0000313" key="2">
    <source>
        <dbReference type="Proteomes" id="UP000004386"/>
    </source>
</evidence>
<dbReference type="HOGENOM" id="CLU_3366139_0_0_5"/>
<sequence length="35" mass="3643">MNQMPTGDDDRQTGIRISAICLATNNACGNGSFGL</sequence>
<organism evidence="1 2">
    <name type="scientific">Brucella intermedia LMG 3301</name>
    <dbReference type="NCBI Taxonomy" id="641118"/>
    <lineage>
        <taxon>Bacteria</taxon>
        <taxon>Pseudomonadati</taxon>
        <taxon>Pseudomonadota</taxon>
        <taxon>Alphaproteobacteria</taxon>
        <taxon>Hyphomicrobiales</taxon>
        <taxon>Brucellaceae</taxon>
        <taxon>Brucella/Ochrobactrum group</taxon>
        <taxon>Brucella</taxon>
    </lineage>
</organism>
<proteinExistence type="predicted"/>
<evidence type="ECO:0000313" key="1">
    <source>
        <dbReference type="EMBL" id="EEQ95364.1"/>
    </source>
</evidence>
<name>C4WE87_9HYPH</name>
<reference evidence="1 2" key="1">
    <citation type="submission" date="2009-05" db="EMBL/GenBank/DDBJ databases">
        <authorList>
            <person name="Setubal J.C."/>
            <person name="Boyle S."/>
            <person name="Crasta O.R."/>
            <person name="Gillespie J.J."/>
            <person name="Kenyon R.W."/>
            <person name="Lu J."/>
            <person name="Mane S."/>
            <person name="Nagrani S."/>
            <person name="Shallom J.M."/>
            <person name="Shallom S."/>
            <person name="Shukla M."/>
            <person name="Snyder E.E."/>
            <person name="Sobral B.W."/>
            <person name="Wattam A.R."/>
            <person name="Will R."/>
            <person name="Williams K."/>
            <person name="Yoo H."/>
            <person name="Munk C."/>
            <person name="Tapia R."/>
            <person name="Green L."/>
            <person name="Rogers Y."/>
            <person name="Detter J.C."/>
            <person name="Bruce D."/>
            <person name="Brettin T.S."/>
            <person name="Tsolis R."/>
        </authorList>
    </citation>
    <scope>NUCLEOTIDE SEQUENCE [LARGE SCALE GENOMIC DNA]</scope>
    <source>
        <strain evidence="1 2">LMG 3301</strain>
    </source>
</reference>